<dbReference type="RefSeq" id="WP_110464659.1">
    <property type="nucleotide sequence ID" value="NZ_JAMOFZ010000003.1"/>
</dbReference>
<evidence type="ECO:0000313" key="3">
    <source>
        <dbReference type="Proteomes" id="UP000247540"/>
    </source>
</evidence>
<proteinExistence type="predicted"/>
<protein>
    <submittedName>
        <fullName evidence="2">Uncharacterized protein</fullName>
    </submittedName>
</protein>
<dbReference type="EMBL" id="QJTC01000003">
    <property type="protein sequence ID" value="PYE79153.1"/>
    <property type="molecule type" value="Genomic_DNA"/>
</dbReference>
<gene>
    <name evidence="2" type="ORF">DFQ15_103141</name>
</gene>
<comment type="caution">
    <text evidence="2">The sequence shown here is derived from an EMBL/GenBank/DDBJ whole genome shotgun (WGS) entry which is preliminary data.</text>
</comment>
<dbReference type="AlphaFoldDB" id="A0A318T0W8"/>
<keyword evidence="1" id="KW-1133">Transmembrane helix</keyword>
<sequence length="83" mass="8458">MSSGTPPPRQLLLLGLAQATGFLVGAVLGRFAGLWLGLDAFGIEGYGTRAMLGIALVGIGGGGGVQLARRAFARHYGPLHRGV</sequence>
<evidence type="ECO:0000313" key="2">
    <source>
        <dbReference type="EMBL" id="PYE79153.1"/>
    </source>
</evidence>
<reference evidence="2 3" key="1">
    <citation type="submission" date="2018-06" db="EMBL/GenBank/DDBJ databases">
        <title>Genomic Encyclopedia of Type Strains, Phase III (KMG-III): the genomes of soil and plant-associated and newly described type strains.</title>
        <authorList>
            <person name="Whitman W."/>
        </authorList>
    </citation>
    <scope>NUCLEOTIDE SEQUENCE [LARGE SCALE GENOMIC DNA]</scope>
    <source>
        <strain evidence="2 3">CECT 7646</strain>
    </source>
</reference>
<keyword evidence="3" id="KW-1185">Reference proteome</keyword>
<dbReference type="Proteomes" id="UP000247540">
    <property type="component" value="Unassembled WGS sequence"/>
</dbReference>
<name>A0A318T0W8_9BURK</name>
<accession>A0A318T0W8</accession>
<keyword evidence="1" id="KW-0812">Transmembrane</keyword>
<keyword evidence="1" id="KW-0472">Membrane</keyword>
<feature type="transmembrane region" description="Helical" evidence="1">
    <location>
        <begin position="50"/>
        <end position="68"/>
    </location>
</feature>
<organism evidence="2 3">
    <name type="scientific">Xylophilus ampelinus</name>
    <dbReference type="NCBI Taxonomy" id="54067"/>
    <lineage>
        <taxon>Bacteria</taxon>
        <taxon>Pseudomonadati</taxon>
        <taxon>Pseudomonadota</taxon>
        <taxon>Betaproteobacteria</taxon>
        <taxon>Burkholderiales</taxon>
        <taxon>Xylophilus</taxon>
    </lineage>
</organism>
<feature type="transmembrane region" description="Helical" evidence="1">
    <location>
        <begin position="12"/>
        <end position="38"/>
    </location>
</feature>
<evidence type="ECO:0000256" key="1">
    <source>
        <dbReference type="SAM" id="Phobius"/>
    </source>
</evidence>